<feature type="transmembrane region" description="Helical" evidence="1">
    <location>
        <begin position="258"/>
        <end position="277"/>
    </location>
</feature>
<feature type="transmembrane region" description="Helical" evidence="1">
    <location>
        <begin position="64"/>
        <end position="83"/>
    </location>
</feature>
<feature type="transmembrane region" description="Helical" evidence="1">
    <location>
        <begin position="226"/>
        <end position="246"/>
    </location>
</feature>
<dbReference type="Proteomes" id="UP000245921">
    <property type="component" value="Unassembled WGS sequence"/>
</dbReference>
<keyword evidence="1" id="KW-1133">Transmembrane helix</keyword>
<dbReference type="InterPro" id="IPR043747">
    <property type="entry name" value="DUF5692"/>
</dbReference>
<dbReference type="Pfam" id="PF18948">
    <property type="entry name" value="DUF5692"/>
    <property type="match status" value="1"/>
</dbReference>
<reference evidence="2 3" key="1">
    <citation type="submission" date="2018-05" db="EMBL/GenBank/DDBJ databases">
        <title>Genomic Encyclopedia of Type Strains, Phase IV (KMG-IV): sequencing the most valuable type-strain genomes for metagenomic binning, comparative biology and taxonomic classification.</title>
        <authorList>
            <person name="Goeker M."/>
        </authorList>
    </citation>
    <scope>NUCLEOTIDE SEQUENCE [LARGE SCALE GENOMIC DNA]</scope>
    <source>
        <strain evidence="2 3">DSM 24906</strain>
    </source>
</reference>
<organism evidence="2 3">
    <name type="scientific">Oceanotoga teriensis</name>
    <dbReference type="NCBI Taxonomy" id="515440"/>
    <lineage>
        <taxon>Bacteria</taxon>
        <taxon>Thermotogati</taxon>
        <taxon>Thermotogota</taxon>
        <taxon>Thermotogae</taxon>
        <taxon>Petrotogales</taxon>
        <taxon>Petrotogaceae</taxon>
        <taxon>Oceanotoga</taxon>
    </lineage>
</organism>
<comment type="caution">
    <text evidence="2">The sequence shown here is derived from an EMBL/GenBank/DDBJ whole genome shotgun (WGS) entry which is preliminary data.</text>
</comment>
<evidence type="ECO:0000313" key="2">
    <source>
        <dbReference type="EMBL" id="PWJ91251.1"/>
    </source>
</evidence>
<feature type="transmembrane region" description="Helical" evidence="1">
    <location>
        <begin position="198"/>
        <end position="214"/>
    </location>
</feature>
<feature type="transmembrane region" description="Helical" evidence="1">
    <location>
        <begin position="138"/>
        <end position="157"/>
    </location>
</feature>
<dbReference type="AlphaFoldDB" id="A0AA45C6A6"/>
<protein>
    <submittedName>
        <fullName evidence="2">Uncharacterized protein</fullName>
    </submittedName>
</protein>
<name>A0AA45C6A6_9BACT</name>
<feature type="transmembrane region" description="Helical" evidence="1">
    <location>
        <begin position="173"/>
        <end position="192"/>
    </location>
</feature>
<keyword evidence="1" id="KW-0472">Membrane</keyword>
<dbReference type="RefSeq" id="WP_109605074.1">
    <property type="nucleotide sequence ID" value="NZ_QGGI01000011.1"/>
</dbReference>
<evidence type="ECO:0000256" key="1">
    <source>
        <dbReference type="SAM" id="Phobius"/>
    </source>
</evidence>
<feature type="transmembrane region" description="Helical" evidence="1">
    <location>
        <begin position="95"/>
        <end position="113"/>
    </location>
</feature>
<keyword evidence="1" id="KW-0812">Transmembrane</keyword>
<gene>
    <name evidence="2" type="ORF">C7380_11159</name>
</gene>
<sequence length="307" mass="35248">MFFFDKINLSSFIAALLVLLGLILINEITRRNKWISISVYIIMPIILTMTVWPKTAGAGTSSGYWFAWVKTYSALIGVIGFMALRYIKKLENNKFMLLFPGLILSINILEAVYRDFECFSKTGIIENGLYMLGGPWNIINGIAGIINILTITGWGYIRISRNKSKDMVWADQLWFWILAYGIWNISYCYNAISDRSFYAGFILILSCVIAEFFVKKGIWLQHRAQTLAIYTMFTLTFPSFASNSIFAVKSSHKPEALLLLSILSLIMNVSVLIYEIYTIKNNKLNPFKNEIYTKLKSYKKNLKQNKL</sequence>
<accession>A0AA45C6A6</accession>
<feature type="transmembrane region" description="Helical" evidence="1">
    <location>
        <begin position="34"/>
        <end position="52"/>
    </location>
</feature>
<dbReference type="EMBL" id="QGGI01000011">
    <property type="protein sequence ID" value="PWJ91251.1"/>
    <property type="molecule type" value="Genomic_DNA"/>
</dbReference>
<evidence type="ECO:0000313" key="3">
    <source>
        <dbReference type="Proteomes" id="UP000245921"/>
    </source>
</evidence>
<feature type="transmembrane region" description="Helical" evidence="1">
    <location>
        <begin position="6"/>
        <end position="25"/>
    </location>
</feature>
<proteinExistence type="predicted"/>
<keyword evidence="3" id="KW-1185">Reference proteome</keyword>